<keyword evidence="3 7" id="KW-0347">Helicase</keyword>
<dbReference type="GO" id="GO:0003676">
    <property type="term" value="F:nucleic acid binding"/>
    <property type="evidence" value="ECO:0007669"/>
    <property type="project" value="InterPro"/>
</dbReference>
<evidence type="ECO:0000256" key="2">
    <source>
        <dbReference type="ARBA" id="ARBA00022801"/>
    </source>
</evidence>
<dbReference type="InterPro" id="IPR001650">
    <property type="entry name" value="Helicase_C-like"/>
</dbReference>
<evidence type="ECO:0000256" key="3">
    <source>
        <dbReference type="ARBA" id="ARBA00022806"/>
    </source>
</evidence>
<feature type="domain" description="Helicase C-terminal" evidence="6">
    <location>
        <begin position="588"/>
        <end position="774"/>
    </location>
</feature>
<accession>A0A4P7A104</accession>
<dbReference type="RefSeq" id="WP_134211305.1">
    <property type="nucleotide sequence ID" value="NZ_CP038015.1"/>
</dbReference>
<evidence type="ECO:0000256" key="1">
    <source>
        <dbReference type="ARBA" id="ARBA00022741"/>
    </source>
</evidence>
<dbReference type="AlphaFoldDB" id="A0A4P7A104"/>
<proteinExistence type="predicted"/>
<gene>
    <name evidence="7" type="ORF">E2636_16755</name>
</gene>
<dbReference type="InterPro" id="IPR050474">
    <property type="entry name" value="Hel308_SKI2-like"/>
</dbReference>
<dbReference type="PROSITE" id="PS51194">
    <property type="entry name" value="HELICASE_CTER"/>
    <property type="match status" value="1"/>
</dbReference>
<dbReference type="PANTHER" id="PTHR47961:SF6">
    <property type="entry name" value="DNA-DIRECTED DNA POLYMERASE"/>
    <property type="match status" value="1"/>
</dbReference>
<evidence type="ECO:0000313" key="7">
    <source>
        <dbReference type="EMBL" id="QBP42690.1"/>
    </source>
</evidence>
<dbReference type="InterPro" id="IPR011545">
    <property type="entry name" value="DEAD/DEAH_box_helicase_dom"/>
</dbReference>
<dbReference type="InterPro" id="IPR027417">
    <property type="entry name" value="P-loop_NTPase"/>
</dbReference>
<dbReference type="PROSITE" id="PS51192">
    <property type="entry name" value="HELICASE_ATP_BIND_1"/>
    <property type="match status" value="1"/>
</dbReference>
<keyword evidence="8" id="KW-1185">Reference proteome</keyword>
<dbReference type="GO" id="GO:0004386">
    <property type="term" value="F:helicase activity"/>
    <property type="evidence" value="ECO:0007669"/>
    <property type="project" value="UniProtKB-KW"/>
</dbReference>
<dbReference type="KEGG" id="panc:E2636_16755"/>
<dbReference type="Proteomes" id="UP000294292">
    <property type="component" value="Chromosome"/>
</dbReference>
<feature type="domain" description="Helicase ATP-binding" evidence="5">
    <location>
        <begin position="298"/>
        <end position="469"/>
    </location>
</feature>
<organism evidence="7 8">
    <name type="scientific">Paenisporosarcina antarctica</name>
    <dbReference type="NCBI Taxonomy" id="417367"/>
    <lineage>
        <taxon>Bacteria</taxon>
        <taxon>Bacillati</taxon>
        <taxon>Bacillota</taxon>
        <taxon>Bacilli</taxon>
        <taxon>Bacillales</taxon>
        <taxon>Caryophanaceae</taxon>
        <taxon>Paenisporosarcina</taxon>
    </lineage>
</organism>
<dbReference type="OrthoDB" id="143059at2"/>
<dbReference type="SMART" id="SM00487">
    <property type="entry name" value="DEXDc"/>
    <property type="match status" value="1"/>
</dbReference>
<sequence>MLDKFAKGRYEIASSLLDNINGEEIRILLLQITIEASKKNLKHIDDLDDSNKYDAATLKRLAESLLFRIVFDKGLSKNEKESAALVCAYAYETLCPPLLEETNLNLDSYEFLNRIISSLLYYIAGYDPNAEVITSQLDEILSSITDDESLEVIVIKQLYNFARLKMSQVYIQVKAPYVSNITSFELLEEHCRNACLYNLNDCLNKLSNEFCYVHTVWSEDISSKLNGLSKNSRDCGQETITLLSMLLLLFEELSQARAISILISPSHCDPYIWKRHMKRYIEDGIYLIWPPHKEAIIQGLLDENTNNIIAIPTGTGKSLIAEHKVISYLQRGSVIIYLAPTLALCRQITKNMKKIMDIHDNGKGSSVLIDEEALFSESNLNENEDMILVMTPEKCVSLIANNSELVSKCTLCIIDEFHNIFHGARGALLDLLLSRISQISGASFLIMSALIDDSPKLEHWLKKLNGNHLAITKTKWRPARTLRGFVSHPETEIERAKIEAENSGKNTYRSLLITKLYFCVQDVWAENNQNAYPLELPVKLDVRFKKIKDKRKYNSYYWTVDGYGNDVSRQLGNYLASSNMSVMIFSQGTRHLLNELNKHKKIGIFPQTLTEVTKSYLTLAKEELGFVSELNTGLKDGIGIHTQALINEEQLAVEDFYQKITNGVLCATGTISQGLNLAASVVIVNTTKQYSEQESKSMSKSEVLNMLGRAGRPGFGQQSLGLIVPQYPSTTSENGFTLDSDSTAFLERIDGVEETNSGLLNIIHDIAEKELNEEGIDDDFTLITNVLGFQSQRLRRDLLNKTLATQFLDNTTFDRAFDKWNSWLDSVDKEKKEIILKAAVKSANKASVIEVIIETINQKSVKKLLENEHGESVWLTWFFECISKLDIDFIQKNIHELFTSNEVMIKFLRGWIAGSSILELAIILNQYDIGKLNKLDLSRNNQTSIAKSIKIIREGIRNVSHIATAYISIVDIIVAQEETSSKLPDNLLSISSCLRFGVSSEIAVSLRKLEIPRKISNELSQFIPVNMSVTSFINAWKIKGEINGIAINNDVKRALFIILK</sequence>
<keyword evidence="2" id="KW-0378">Hydrolase</keyword>
<keyword evidence="1" id="KW-0547">Nucleotide-binding</keyword>
<evidence type="ECO:0000259" key="5">
    <source>
        <dbReference type="PROSITE" id="PS51192"/>
    </source>
</evidence>
<evidence type="ECO:0000256" key="4">
    <source>
        <dbReference type="ARBA" id="ARBA00022840"/>
    </source>
</evidence>
<dbReference type="InterPro" id="IPR014001">
    <property type="entry name" value="Helicase_ATP-bd"/>
</dbReference>
<dbReference type="Pfam" id="PF00270">
    <property type="entry name" value="DEAD"/>
    <property type="match status" value="1"/>
</dbReference>
<protein>
    <submittedName>
        <fullName evidence="7">DEAD/DEAH box helicase</fullName>
    </submittedName>
</protein>
<dbReference type="Gene3D" id="3.40.50.300">
    <property type="entry name" value="P-loop containing nucleotide triphosphate hydrolases"/>
    <property type="match status" value="2"/>
</dbReference>
<name>A0A4P7A104_9BACL</name>
<dbReference type="GO" id="GO:0016787">
    <property type="term" value="F:hydrolase activity"/>
    <property type="evidence" value="ECO:0007669"/>
    <property type="project" value="UniProtKB-KW"/>
</dbReference>
<dbReference type="EMBL" id="CP038015">
    <property type="protein sequence ID" value="QBP42690.1"/>
    <property type="molecule type" value="Genomic_DNA"/>
</dbReference>
<evidence type="ECO:0000313" key="8">
    <source>
        <dbReference type="Proteomes" id="UP000294292"/>
    </source>
</evidence>
<reference evidence="7 8" key="1">
    <citation type="submission" date="2019-03" db="EMBL/GenBank/DDBJ databases">
        <title>Complete genome sequence of Paenisporosarcina antarctica CGMCC 1.6503T.</title>
        <authorList>
            <person name="Rong J.-C."/>
            <person name="Chi N.-Y."/>
            <person name="Zhang Q.-F."/>
        </authorList>
    </citation>
    <scope>NUCLEOTIDE SEQUENCE [LARGE SCALE GENOMIC DNA]</scope>
    <source>
        <strain evidence="7 8">CGMCC 1.6503</strain>
    </source>
</reference>
<dbReference type="SUPFAM" id="SSF52540">
    <property type="entry name" value="P-loop containing nucleoside triphosphate hydrolases"/>
    <property type="match status" value="1"/>
</dbReference>
<keyword evidence="4" id="KW-0067">ATP-binding</keyword>
<dbReference type="GO" id="GO:0005524">
    <property type="term" value="F:ATP binding"/>
    <property type="evidence" value="ECO:0007669"/>
    <property type="project" value="UniProtKB-KW"/>
</dbReference>
<evidence type="ECO:0000259" key="6">
    <source>
        <dbReference type="PROSITE" id="PS51194"/>
    </source>
</evidence>
<dbReference type="PANTHER" id="PTHR47961">
    <property type="entry name" value="DNA POLYMERASE THETA, PUTATIVE (AFU_ORTHOLOGUE AFUA_1G05260)-RELATED"/>
    <property type="match status" value="1"/>
</dbReference>